<dbReference type="STRING" id="1977882.B9T28_06820"/>
<gene>
    <name evidence="2" type="ORF">B9T28_06820</name>
</gene>
<evidence type="ECO:0000313" key="2">
    <source>
        <dbReference type="EMBL" id="OTG65906.1"/>
    </source>
</evidence>
<name>A0A1Y3CJW1_9GAMM</name>
<feature type="transmembrane region" description="Helical" evidence="1">
    <location>
        <begin position="12"/>
        <end position="35"/>
    </location>
</feature>
<proteinExistence type="predicted"/>
<reference evidence="2 3" key="1">
    <citation type="submission" date="2017-04" db="EMBL/GenBank/DDBJ databases">
        <title>High diversity of culturable Acinetobacter species in natural soil and water ecosystems.</title>
        <authorList>
            <person name="Nemec A."/>
            <person name="Radolfova-Krizova L."/>
        </authorList>
    </citation>
    <scope>NUCLEOTIDE SEQUENCE [LARGE SCALE GENOMIC DNA]</scope>
    <source>
        <strain evidence="2 3">ANC 4999</strain>
    </source>
</reference>
<dbReference type="RefSeq" id="WP_086203249.1">
    <property type="nucleotide sequence ID" value="NZ_NEGB01000003.1"/>
</dbReference>
<keyword evidence="1" id="KW-0472">Membrane</keyword>
<sequence length="283" mass="33366">MEFSFENKRQVSLLIVLVALVWLFFPFLFKAFMFWMDWIGVDLKTFAAYGPISDIYGSLNTLFTSATLILVIYSTILQRKANAEMRQFSVDQINASRHATFTNMFHSLLNYKSERFNQISMSTKDKTLDACEISNLIAEEFQRLVQNKWKNIDKIEKEELKNSFEYCIAKITKGKGYYKIHNYFFIYESIFNLIENEKLSLKDQDYFKDLVRNSMEVGEQITILWIASFSDYSQKFLMNSGIFSFELADDHIPFINKFLSTTLFFNKDFVNKINDYSKNQNPT</sequence>
<evidence type="ECO:0000313" key="3">
    <source>
        <dbReference type="Proteomes" id="UP000242765"/>
    </source>
</evidence>
<keyword evidence="1" id="KW-1133">Transmembrane helix</keyword>
<feature type="transmembrane region" description="Helical" evidence="1">
    <location>
        <begin position="55"/>
        <end position="76"/>
    </location>
</feature>
<keyword evidence="3" id="KW-1185">Reference proteome</keyword>
<keyword evidence="1" id="KW-0812">Transmembrane</keyword>
<evidence type="ECO:0000256" key="1">
    <source>
        <dbReference type="SAM" id="Phobius"/>
    </source>
</evidence>
<accession>A0A1Y3CJW1</accession>
<protein>
    <recommendedName>
        <fullName evidence="4">Phage abortive infection protein</fullName>
    </recommendedName>
</protein>
<comment type="caution">
    <text evidence="2">The sequence shown here is derived from an EMBL/GenBank/DDBJ whole genome shotgun (WGS) entry which is preliminary data.</text>
</comment>
<evidence type="ECO:0008006" key="4">
    <source>
        <dbReference type="Google" id="ProtNLM"/>
    </source>
</evidence>
<dbReference type="EMBL" id="NEGB01000003">
    <property type="protein sequence ID" value="OTG65906.1"/>
    <property type="molecule type" value="Genomic_DNA"/>
</dbReference>
<dbReference type="OrthoDB" id="6692781at2"/>
<dbReference type="AlphaFoldDB" id="A0A1Y3CJW1"/>
<organism evidence="2 3">
    <name type="scientific">Acinetobacter silvestris</name>
    <dbReference type="NCBI Taxonomy" id="1977882"/>
    <lineage>
        <taxon>Bacteria</taxon>
        <taxon>Pseudomonadati</taxon>
        <taxon>Pseudomonadota</taxon>
        <taxon>Gammaproteobacteria</taxon>
        <taxon>Moraxellales</taxon>
        <taxon>Moraxellaceae</taxon>
        <taxon>Acinetobacter</taxon>
    </lineage>
</organism>
<dbReference type="Proteomes" id="UP000242765">
    <property type="component" value="Unassembled WGS sequence"/>
</dbReference>